<evidence type="ECO:0000256" key="2">
    <source>
        <dbReference type="ARBA" id="ARBA00022857"/>
    </source>
</evidence>
<feature type="domain" description="Ketopantoate reductase C-terminal" evidence="6">
    <location>
        <begin position="179"/>
        <end position="321"/>
    </location>
</feature>
<evidence type="ECO:0000259" key="5">
    <source>
        <dbReference type="Pfam" id="PF02558"/>
    </source>
</evidence>
<sequence>MRIAIFGSGAMGTVLGAFLNKNGLEVVLIDSYAEHVKALNEKGAHIIGCVDMTVPVKAILPEQMEGKYDIVFVFTKQTSNAEALPKLKNFLNEDSIVCTLQNGVPEYSVSEYIGGNRTVGGTVLWGATFISPGVSEVTQDVTCGDNLFDIGEIDGKITDRIQKVAAVLEHMGPVCIVENLMGARWSKLILNSCMSGMSAVTGSVFGDVLNNLKASACLGLIASEIIEVCTAAGVKFEDVMGMDMKDWGWTATYDDYELSQRCFRKFYADKRTAKASMLQDLEKGKKTEVDMINGFVVEQGKKYGIPTPFNDIAVKVIKGIENKELPLSMDNLKFFDIPDFKA</sequence>
<feature type="domain" description="Ketopantoate reductase N-terminal" evidence="5">
    <location>
        <begin position="3"/>
        <end position="139"/>
    </location>
</feature>
<evidence type="ECO:0000256" key="4">
    <source>
        <dbReference type="RuleBase" id="RU362068"/>
    </source>
</evidence>
<dbReference type="Gene3D" id="1.10.1040.10">
    <property type="entry name" value="N-(1-d-carboxylethyl)-l-norvaline Dehydrogenase, domain 2"/>
    <property type="match status" value="1"/>
</dbReference>
<dbReference type="GO" id="GO:0005737">
    <property type="term" value="C:cytoplasm"/>
    <property type="evidence" value="ECO:0007669"/>
    <property type="project" value="TreeGrafter"/>
</dbReference>
<dbReference type="AlphaFoldDB" id="A0A562IZT2"/>
<dbReference type="InterPro" id="IPR013332">
    <property type="entry name" value="KPR_N"/>
</dbReference>
<dbReference type="InterPro" id="IPR051402">
    <property type="entry name" value="KPR-Related"/>
</dbReference>
<evidence type="ECO:0000313" key="7">
    <source>
        <dbReference type="EMBL" id="TWH76370.1"/>
    </source>
</evidence>
<proteinExistence type="inferred from homology"/>
<dbReference type="Pfam" id="PF08546">
    <property type="entry name" value="ApbA_C"/>
    <property type="match status" value="1"/>
</dbReference>
<comment type="function">
    <text evidence="4">Catalyzes the NADPH-dependent reduction of ketopantoate into pantoic acid.</text>
</comment>
<keyword evidence="8" id="KW-1185">Reference proteome</keyword>
<dbReference type="Gene3D" id="3.40.50.720">
    <property type="entry name" value="NAD(P)-binding Rossmann-like Domain"/>
    <property type="match status" value="1"/>
</dbReference>
<gene>
    <name evidence="7" type="ORF">LY60_03664</name>
</gene>
<dbReference type="InterPro" id="IPR013328">
    <property type="entry name" value="6PGD_dom2"/>
</dbReference>
<dbReference type="InterPro" id="IPR036291">
    <property type="entry name" value="NAD(P)-bd_dom_sf"/>
</dbReference>
<dbReference type="OrthoDB" id="9800163at2"/>
<evidence type="ECO:0000256" key="3">
    <source>
        <dbReference type="ARBA" id="ARBA00023002"/>
    </source>
</evidence>
<dbReference type="Proteomes" id="UP000315343">
    <property type="component" value="Unassembled WGS sequence"/>
</dbReference>
<reference evidence="7 8" key="1">
    <citation type="submission" date="2019-07" db="EMBL/GenBank/DDBJ databases">
        <title>Genomic Encyclopedia of Type Strains, Phase I: the one thousand microbial genomes (KMG-I) project.</title>
        <authorList>
            <person name="Kyrpides N."/>
        </authorList>
    </citation>
    <scope>NUCLEOTIDE SEQUENCE [LARGE SCALE GENOMIC DNA]</scope>
    <source>
        <strain evidence="7 8">DSM 13558</strain>
    </source>
</reference>
<protein>
    <recommendedName>
        <fullName evidence="4">2-dehydropantoate 2-reductase</fullName>
        <ecNumber evidence="4">1.1.1.169</ecNumber>
    </recommendedName>
    <alternativeName>
        <fullName evidence="4">Ketopantoate reductase</fullName>
    </alternativeName>
</protein>
<dbReference type="InterPro" id="IPR008927">
    <property type="entry name" value="6-PGluconate_DH-like_C_sf"/>
</dbReference>
<accession>A0A562IZT2</accession>
<comment type="similarity">
    <text evidence="1 4">Belongs to the ketopantoate reductase family.</text>
</comment>
<dbReference type="PANTHER" id="PTHR21708">
    <property type="entry name" value="PROBABLE 2-DEHYDROPANTOATE 2-REDUCTASE"/>
    <property type="match status" value="1"/>
</dbReference>
<dbReference type="NCBIfam" id="TIGR00745">
    <property type="entry name" value="apbA_panE"/>
    <property type="match status" value="1"/>
</dbReference>
<evidence type="ECO:0000256" key="1">
    <source>
        <dbReference type="ARBA" id="ARBA00007870"/>
    </source>
</evidence>
<dbReference type="EMBL" id="VLKH01000021">
    <property type="protein sequence ID" value="TWH76370.1"/>
    <property type="molecule type" value="Genomic_DNA"/>
</dbReference>
<dbReference type="UniPathway" id="UPA00028">
    <property type="reaction ID" value="UER00004"/>
</dbReference>
<name>A0A562IZT2_9FIRM</name>
<dbReference type="SUPFAM" id="SSF48179">
    <property type="entry name" value="6-phosphogluconate dehydrogenase C-terminal domain-like"/>
    <property type="match status" value="1"/>
</dbReference>
<evidence type="ECO:0000313" key="8">
    <source>
        <dbReference type="Proteomes" id="UP000315343"/>
    </source>
</evidence>
<comment type="pathway">
    <text evidence="4">Cofactor biosynthesis; (R)-pantothenate biosynthesis; (R)-pantoate from 3-methyl-2-oxobutanoate: step 2/2.</text>
</comment>
<keyword evidence="4" id="KW-0566">Pantothenate biosynthesis</keyword>
<dbReference type="InterPro" id="IPR013752">
    <property type="entry name" value="KPA_reductase"/>
</dbReference>
<keyword evidence="2 4" id="KW-0521">NADP</keyword>
<dbReference type="InterPro" id="IPR003710">
    <property type="entry name" value="ApbA"/>
</dbReference>
<evidence type="ECO:0000259" key="6">
    <source>
        <dbReference type="Pfam" id="PF08546"/>
    </source>
</evidence>
<dbReference type="Pfam" id="PF02558">
    <property type="entry name" value="ApbA"/>
    <property type="match status" value="1"/>
</dbReference>
<organism evidence="7 8">
    <name type="scientific">Sedimentibacter saalensis</name>
    <dbReference type="NCBI Taxonomy" id="130788"/>
    <lineage>
        <taxon>Bacteria</taxon>
        <taxon>Bacillati</taxon>
        <taxon>Bacillota</taxon>
        <taxon>Tissierellia</taxon>
        <taxon>Sedimentibacter</taxon>
    </lineage>
</organism>
<comment type="caution">
    <text evidence="7">The sequence shown here is derived from an EMBL/GenBank/DDBJ whole genome shotgun (WGS) entry which is preliminary data.</text>
</comment>
<dbReference type="EC" id="1.1.1.169" evidence="4"/>
<dbReference type="GO" id="GO:0015940">
    <property type="term" value="P:pantothenate biosynthetic process"/>
    <property type="evidence" value="ECO:0007669"/>
    <property type="project" value="UniProtKB-UniPathway"/>
</dbReference>
<dbReference type="PANTHER" id="PTHR21708:SF26">
    <property type="entry name" value="2-DEHYDROPANTOATE 2-REDUCTASE"/>
    <property type="match status" value="1"/>
</dbReference>
<keyword evidence="3 4" id="KW-0560">Oxidoreductase</keyword>
<dbReference type="SUPFAM" id="SSF51735">
    <property type="entry name" value="NAD(P)-binding Rossmann-fold domains"/>
    <property type="match status" value="1"/>
</dbReference>
<dbReference type="RefSeq" id="WP_145087128.1">
    <property type="nucleotide sequence ID" value="NZ_DAMBUX010000002.1"/>
</dbReference>
<dbReference type="GO" id="GO:0008677">
    <property type="term" value="F:2-dehydropantoate 2-reductase activity"/>
    <property type="evidence" value="ECO:0007669"/>
    <property type="project" value="UniProtKB-EC"/>
</dbReference>
<comment type="catalytic activity">
    <reaction evidence="4">
        <text>(R)-pantoate + NADP(+) = 2-dehydropantoate + NADPH + H(+)</text>
        <dbReference type="Rhea" id="RHEA:16233"/>
        <dbReference type="ChEBI" id="CHEBI:11561"/>
        <dbReference type="ChEBI" id="CHEBI:15378"/>
        <dbReference type="ChEBI" id="CHEBI:15980"/>
        <dbReference type="ChEBI" id="CHEBI:57783"/>
        <dbReference type="ChEBI" id="CHEBI:58349"/>
        <dbReference type="EC" id="1.1.1.169"/>
    </reaction>
</comment>